<feature type="domain" description="OmpA-like" evidence="3">
    <location>
        <begin position="191"/>
        <end position="310"/>
    </location>
</feature>
<evidence type="ECO:0000259" key="3">
    <source>
        <dbReference type="PROSITE" id="PS51123"/>
    </source>
</evidence>
<evidence type="ECO:0000256" key="1">
    <source>
        <dbReference type="PROSITE-ProRule" id="PRU00473"/>
    </source>
</evidence>
<feature type="chain" id="PRO_5011791319" evidence="2">
    <location>
        <begin position="30"/>
        <end position="314"/>
    </location>
</feature>
<keyword evidence="1" id="KW-0472">Membrane</keyword>
<dbReference type="Gene3D" id="3.30.1330.60">
    <property type="entry name" value="OmpA-like domain"/>
    <property type="match status" value="1"/>
</dbReference>
<dbReference type="RefSeq" id="WP_089841294.1">
    <property type="nucleotide sequence ID" value="NZ_FOZL01000001.1"/>
</dbReference>
<evidence type="ECO:0000313" key="5">
    <source>
        <dbReference type="Proteomes" id="UP000199024"/>
    </source>
</evidence>
<dbReference type="PANTHER" id="PTHR30329">
    <property type="entry name" value="STATOR ELEMENT OF FLAGELLAR MOTOR COMPLEX"/>
    <property type="match status" value="1"/>
</dbReference>
<dbReference type="STRING" id="474950.SAMN05421771_3615"/>
<sequence length="314" mass="33128">MHIQRQLKATRGLAISLAMFTSLSLTALAQEATIEGLVTGRSGSSMSVRTADSPKTTVLLSDSTKATEKGGFLGLDRKSLGITALVPGLSVKVEGAYNPDHQLVATKVTFSRSSMKTARQIEAGLNPVNDQVAAAQDQLRTDRKDLDQTQQDLAKNTQDIDATKQGLAATNEITTANTQGVGHANQRIGALDQYATKGSITVNFANGKATVTKKDRDQLTEFVKSAADTPGYMIEVQGYASTSGSAAMNQKLSAERADAVLAIIQQTGVVPMTRILAPAAMGTTNQVATEHSRSAQAQNRRVVVTIVVNQGITG</sequence>
<dbReference type="OrthoDB" id="113254at2"/>
<proteinExistence type="predicted"/>
<keyword evidence="2" id="KW-0732">Signal</keyword>
<dbReference type="InterPro" id="IPR006665">
    <property type="entry name" value="OmpA-like"/>
</dbReference>
<gene>
    <name evidence="4" type="ORF">SAMN05421771_3615</name>
</gene>
<dbReference type="Pfam" id="PF18914">
    <property type="entry name" value="DUF5666"/>
    <property type="match status" value="1"/>
</dbReference>
<dbReference type="InterPro" id="IPR043724">
    <property type="entry name" value="DUF5666"/>
</dbReference>
<name>A0A1I6MTD2_9BACT</name>
<dbReference type="PROSITE" id="PS51123">
    <property type="entry name" value="OMPA_2"/>
    <property type="match status" value="1"/>
</dbReference>
<dbReference type="InterPro" id="IPR050330">
    <property type="entry name" value="Bact_OuterMem_StrucFunc"/>
</dbReference>
<dbReference type="PANTHER" id="PTHR30329:SF21">
    <property type="entry name" value="LIPOPROTEIN YIAD-RELATED"/>
    <property type="match status" value="1"/>
</dbReference>
<feature type="signal peptide" evidence="2">
    <location>
        <begin position="1"/>
        <end position="29"/>
    </location>
</feature>
<reference evidence="4 5" key="1">
    <citation type="submission" date="2016-10" db="EMBL/GenBank/DDBJ databases">
        <authorList>
            <person name="de Groot N.N."/>
        </authorList>
    </citation>
    <scope>NUCLEOTIDE SEQUENCE [LARGE SCALE GENOMIC DNA]</scope>
    <source>
        <strain evidence="4 5">DSM 21001</strain>
    </source>
</reference>
<dbReference type="Pfam" id="PF00691">
    <property type="entry name" value="OmpA"/>
    <property type="match status" value="1"/>
</dbReference>
<dbReference type="AlphaFoldDB" id="A0A1I6MTD2"/>
<dbReference type="Proteomes" id="UP000199024">
    <property type="component" value="Unassembled WGS sequence"/>
</dbReference>
<evidence type="ECO:0000256" key="2">
    <source>
        <dbReference type="SAM" id="SignalP"/>
    </source>
</evidence>
<evidence type="ECO:0000313" key="4">
    <source>
        <dbReference type="EMBL" id="SFS18982.1"/>
    </source>
</evidence>
<dbReference type="InterPro" id="IPR036737">
    <property type="entry name" value="OmpA-like_sf"/>
</dbReference>
<organism evidence="4 5">
    <name type="scientific">Granulicella pectinivorans</name>
    <dbReference type="NCBI Taxonomy" id="474950"/>
    <lineage>
        <taxon>Bacteria</taxon>
        <taxon>Pseudomonadati</taxon>
        <taxon>Acidobacteriota</taxon>
        <taxon>Terriglobia</taxon>
        <taxon>Terriglobales</taxon>
        <taxon>Acidobacteriaceae</taxon>
        <taxon>Granulicella</taxon>
    </lineage>
</organism>
<protein>
    <submittedName>
        <fullName evidence="4">OmpA family protein</fullName>
    </submittedName>
</protein>
<dbReference type="GO" id="GO:0016020">
    <property type="term" value="C:membrane"/>
    <property type="evidence" value="ECO:0007669"/>
    <property type="project" value="UniProtKB-UniRule"/>
</dbReference>
<accession>A0A1I6MTD2</accession>
<dbReference type="SUPFAM" id="SSF103088">
    <property type="entry name" value="OmpA-like"/>
    <property type="match status" value="1"/>
</dbReference>
<keyword evidence="5" id="KW-1185">Reference proteome</keyword>
<dbReference type="EMBL" id="FOZL01000001">
    <property type="protein sequence ID" value="SFS18982.1"/>
    <property type="molecule type" value="Genomic_DNA"/>
</dbReference>
<dbReference type="CDD" id="cd07185">
    <property type="entry name" value="OmpA_C-like"/>
    <property type="match status" value="1"/>
</dbReference>